<dbReference type="OrthoDB" id="2596711at2759"/>
<feature type="region of interest" description="Disordered" evidence="1">
    <location>
        <begin position="99"/>
        <end position="660"/>
    </location>
</feature>
<feature type="compositionally biased region" description="Low complexity" evidence="1">
    <location>
        <begin position="651"/>
        <end position="660"/>
    </location>
</feature>
<accession>A0A1B9H0S7</accession>
<feature type="compositionally biased region" description="Polar residues" evidence="1">
    <location>
        <begin position="428"/>
        <end position="441"/>
    </location>
</feature>
<protein>
    <submittedName>
        <fullName evidence="2">Uncharacterized protein</fullName>
    </submittedName>
</protein>
<feature type="compositionally biased region" description="Low complexity" evidence="1">
    <location>
        <begin position="614"/>
        <end position="629"/>
    </location>
</feature>
<feature type="compositionally biased region" description="Polar residues" evidence="1">
    <location>
        <begin position="1"/>
        <end position="27"/>
    </location>
</feature>
<dbReference type="EMBL" id="KI669494">
    <property type="protein sequence ID" value="OCF36881.1"/>
    <property type="molecule type" value="Genomic_DNA"/>
</dbReference>
<feature type="compositionally biased region" description="Polar residues" evidence="1">
    <location>
        <begin position="630"/>
        <end position="643"/>
    </location>
</feature>
<gene>
    <name evidence="2" type="ORF">I316_01478</name>
</gene>
<dbReference type="AlphaFoldDB" id="A0A1B9H0S7"/>
<name>A0A1B9H0S7_9TREE</name>
<feature type="compositionally biased region" description="Pro residues" evidence="1">
    <location>
        <begin position="390"/>
        <end position="399"/>
    </location>
</feature>
<dbReference type="Proteomes" id="UP000092666">
    <property type="component" value="Unassembled WGS sequence"/>
</dbReference>
<reference evidence="2 3" key="1">
    <citation type="submission" date="2013-07" db="EMBL/GenBank/DDBJ databases">
        <title>The Genome Sequence of Cryptococcus heveanensis BCC8398.</title>
        <authorList>
            <consortium name="The Broad Institute Genome Sequencing Platform"/>
            <person name="Cuomo C."/>
            <person name="Litvintseva A."/>
            <person name="Chen Y."/>
            <person name="Heitman J."/>
            <person name="Sun S."/>
            <person name="Springer D."/>
            <person name="Dromer F."/>
            <person name="Young S.K."/>
            <person name="Zeng Q."/>
            <person name="Gargeya S."/>
            <person name="Fitzgerald M."/>
            <person name="Abouelleil A."/>
            <person name="Alvarado L."/>
            <person name="Berlin A.M."/>
            <person name="Chapman S.B."/>
            <person name="Dewar J."/>
            <person name="Goldberg J."/>
            <person name="Griggs A."/>
            <person name="Gujja S."/>
            <person name="Hansen M."/>
            <person name="Howarth C."/>
            <person name="Imamovic A."/>
            <person name="Larimer J."/>
            <person name="McCowan C."/>
            <person name="Murphy C."/>
            <person name="Pearson M."/>
            <person name="Priest M."/>
            <person name="Roberts A."/>
            <person name="Saif S."/>
            <person name="Shea T."/>
            <person name="Sykes S."/>
            <person name="Wortman J."/>
            <person name="Nusbaum C."/>
            <person name="Birren B."/>
        </authorList>
    </citation>
    <scope>NUCLEOTIDE SEQUENCE [LARGE SCALE GENOMIC DNA]</scope>
    <source>
        <strain evidence="2 3">BCC8398</strain>
    </source>
</reference>
<feature type="compositionally biased region" description="Basic residues" evidence="1">
    <location>
        <begin position="33"/>
        <end position="72"/>
    </location>
</feature>
<feature type="compositionally biased region" description="Polar residues" evidence="1">
    <location>
        <begin position="474"/>
        <end position="483"/>
    </location>
</feature>
<feature type="compositionally biased region" description="Low complexity" evidence="1">
    <location>
        <begin position="442"/>
        <end position="462"/>
    </location>
</feature>
<reference evidence="3" key="2">
    <citation type="submission" date="2013-12" db="EMBL/GenBank/DDBJ databases">
        <title>Evolution of pathogenesis and genome organization in the Tremellales.</title>
        <authorList>
            <person name="Cuomo C."/>
            <person name="Litvintseva A."/>
            <person name="Heitman J."/>
            <person name="Chen Y."/>
            <person name="Sun S."/>
            <person name="Springer D."/>
            <person name="Dromer F."/>
            <person name="Young S."/>
            <person name="Zeng Q."/>
            <person name="Chapman S."/>
            <person name="Gujja S."/>
            <person name="Saif S."/>
            <person name="Birren B."/>
        </authorList>
    </citation>
    <scope>NUCLEOTIDE SEQUENCE [LARGE SCALE GENOMIC DNA]</scope>
    <source>
        <strain evidence="3">BCC8398</strain>
    </source>
</reference>
<evidence type="ECO:0000313" key="2">
    <source>
        <dbReference type="EMBL" id="OCF36881.1"/>
    </source>
</evidence>
<feature type="compositionally biased region" description="Polar residues" evidence="1">
    <location>
        <begin position="244"/>
        <end position="254"/>
    </location>
</feature>
<feature type="compositionally biased region" description="Polar residues" evidence="1">
    <location>
        <begin position="492"/>
        <end position="504"/>
    </location>
</feature>
<sequence>MSASSATTLISPSNARTPSAAGTSTHGATGPGMHRRPSTHAHAAHGHHTVKRRASAHAHGHGHGHGHVHGTGRRPSEGDHGRRALAAGLQMHALDTTDALRKQKKKADRPLPKSSRSDTNLPRLSRTTSMTSNASHSSEASRTTTSTTNTGHATHQNKPRPRRNSHVKSEESVHVLDENGQATEEIDDEEGGGWESGDLEISPEKSKKGKMRDPANTRSTVSATMRRAASDPTVEPSAAGNKSGGKNKSTNHPTISGVLGDGNLVDTPSNINGPHPPPLTQRTTGFAGGVQPLDPQIAAQLPAADPHPIVTPHPIRRNTSAKSLVGPIAMEPVQSDQGVPTEPPKIGNDNDDQGEADKQPSRPANGPLRHRSTEGSGLPQGREDTSSPSYPFPQMPPPDQSDKDKQSDAPVPSAGEQPKQSHRRNDSQQEQPQHPSRATTYPQPQKQSQSSSQPRSRQTSSQNGPHPPLRHRYSNSSLRSIQSLRAPPHPLNSPTAYRTASSRPGSMFGSPTKGKGGRDTGRSERERVHSMHQPPVPAPQVSYEVAQGQGWDVGIPEEDTPRRSINEMGAGPAAGTAKKRQDSVSSTRSIRSIFAGTMSNPGGIAPSLSQQGEVSASSRLQSASRQRVSTQQSQNQGSDSAQPRLSRRQTAMEAASAASKMATTSDPALYHHSQGHSSTTAESCFLVSRFLPFKKIERPRWEMDMRDPLVHEELEAGNLKVGLTNGDYRQAHESLVRSIRQLGLNSGVGVGAGNGAGGDAGNNINGANGFGKRGVSRSYSGYNMLTHDTVSHVNGHGGSDGAGLGTIKGKDGVGMTVTRGAFGGKTPFEMSVQRCLTQRPGGRVGL</sequence>
<feature type="compositionally biased region" description="Basic and acidic residues" evidence="1">
    <location>
        <begin position="202"/>
        <end position="215"/>
    </location>
</feature>
<feature type="compositionally biased region" description="Low complexity" evidence="1">
    <location>
        <begin position="134"/>
        <end position="154"/>
    </location>
</feature>
<proteinExistence type="predicted"/>
<feature type="compositionally biased region" description="Basic and acidic residues" evidence="1">
    <location>
        <begin position="167"/>
        <end position="177"/>
    </location>
</feature>
<feature type="compositionally biased region" description="Polar residues" evidence="1">
    <location>
        <begin position="117"/>
        <end position="133"/>
    </location>
</feature>
<keyword evidence="3" id="KW-1185">Reference proteome</keyword>
<evidence type="ECO:0000313" key="3">
    <source>
        <dbReference type="Proteomes" id="UP000092666"/>
    </source>
</evidence>
<evidence type="ECO:0000256" key="1">
    <source>
        <dbReference type="SAM" id="MobiDB-lite"/>
    </source>
</evidence>
<organism evidence="2 3">
    <name type="scientific">Kwoniella heveanensis BCC8398</name>
    <dbReference type="NCBI Taxonomy" id="1296120"/>
    <lineage>
        <taxon>Eukaryota</taxon>
        <taxon>Fungi</taxon>
        <taxon>Dikarya</taxon>
        <taxon>Basidiomycota</taxon>
        <taxon>Agaricomycotina</taxon>
        <taxon>Tremellomycetes</taxon>
        <taxon>Tremellales</taxon>
        <taxon>Cryptococcaceae</taxon>
        <taxon>Kwoniella</taxon>
    </lineage>
</organism>
<feature type="compositionally biased region" description="Basic and acidic residues" evidence="1">
    <location>
        <begin position="516"/>
        <end position="529"/>
    </location>
</feature>
<feature type="compositionally biased region" description="Basic residues" evidence="1">
    <location>
        <begin position="155"/>
        <end position="166"/>
    </location>
</feature>
<feature type="region of interest" description="Disordered" evidence="1">
    <location>
        <begin position="1"/>
        <end position="80"/>
    </location>
</feature>